<accession>A0ABP0SFD2</accession>
<dbReference type="Proteomes" id="UP001642464">
    <property type="component" value="Unassembled WGS sequence"/>
</dbReference>
<dbReference type="PROSITE" id="PS51120">
    <property type="entry name" value="LDLRB"/>
    <property type="match status" value="1"/>
</dbReference>
<organism evidence="1 3">
    <name type="scientific">Durusdinium trenchii</name>
    <dbReference type="NCBI Taxonomy" id="1381693"/>
    <lineage>
        <taxon>Eukaryota</taxon>
        <taxon>Sar</taxon>
        <taxon>Alveolata</taxon>
        <taxon>Dinophyceae</taxon>
        <taxon>Suessiales</taxon>
        <taxon>Symbiodiniaceae</taxon>
        <taxon>Durusdinium</taxon>
    </lineage>
</organism>
<evidence type="ECO:0000313" key="1">
    <source>
        <dbReference type="EMBL" id="CAK9111069.1"/>
    </source>
</evidence>
<keyword evidence="3" id="KW-1185">Reference proteome</keyword>
<name>A0ABP0SFD2_9DINO</name>
<dbReference type="SMART" id="SM00135">
    <property type="entry name" value="LY"/>
    <property type="match status" value="6"/>
</dbReference>
<protein>
    <submittedName>
        <fullName evidence="1">Nidogen (Entactin)</fullName>
    </submittedName>
</protein>
<comment type="caution">
    <text evidence="1">The sequence shown here is derived from an EMBL/GenBank/DDBJ whole genome shotgun (WGS) entry which is preliminary data.</text>
</comment>
<dbReference type="Pfam" id="PF00058">
    <property type="entry name" value="Ldl_recept_b"/>
    <property type="match status" value="1"/>
</dbReference>
<dbReference type="InterPro" id="IPR011042">
    <property type="entry name" value="6-blade_b-propeller_TolB-like"/>
</dbReference>
<dbReference type="Gene3D" id="2.120.10.30">
    <property type="entry name" value="TolB, C-terminal domain"/>
    <property type="match status" value="2"/>
</dbReference>
<dbReference type="PANTHER" id="PTHR46513">
    <property type="entry name" value="VITELLOGENIN RECEPTOR-LIKE PROTEIN-RELATED-RELATED"/>
    <property type="match status" value="1"/>
</dbReference>
<evidence type="ECO:0000313" key="3">
    <source>
        <dbReference type="Proteomes" id="UP001642464"/>
    </source>
</evidence>
<dbReference type="PANTHER" id="PTHR46513:SF13">
    <property type="entry name" value="EGF-LIKE DOMAIN-CONTAINING PROTEIN"/>
    <property type="match status" value="1"/>
</dbReference>
<dbReference type="SUPFAM" id="SSF63829">
    <property type="entry name" value="Calcium-dependent phosphotriesterase"/>
    <property type="match status" value="1"/>
</dbReference>
<sequence>MPRGLALDLREQRLYWAEDGAKKIRSATLDGQDLKDVIVKDQVQEAPRDVAIDPTNQKIYWTALCCGLRRADLNGSNEEVIANAEFASGVAVLDDYVYWADWMHGTILRHHVVSGEEEAIVSGLASPVDVALDAEAREIYWSDVGLGRTQRASLGGNNVQSLNMSWAIMNTYGMAVDTDAKKLYMADFEKTGELSGRSTDYSGRIIRTNLDGSGAEVLVREPSMSMPYGVAVDADASQVYWTDRKAGRIQRLTLMCRNGTKEVRSRTNVTVATRPEKRRSWDGD</sequence>
<dbReference type="EMBL" id="CAXAMM010043640">
    <property type="protein sequence ID" value="CAK9111069.1"/>
    <property type="molecule type" value="Genomic_DNA"/>
</dbReference>
<reference evidence="1 3" key="1">
    <citation type="submission" date="2024-02" db="EMBL/GenBank/DDBJ databases">
        <authorList>
            <person name="Chen Y."/>
            <person name="Shah S."/>
            <person name="Dougan E. K."/>
            <person name="Thang M."/>
            <person name="Chan C."/>
        </authorList>
    </citation>
    <scope>NUCLEOTIDE SEQUENCE [LARGE SCALE GENOMIC DNA]</scope>
</reference>
<proteinExistence type="predicted"/>
<gene>
    <name evidence="1" type="ORF">SCF082_LOCUS51573</name>
    <name evidence="2" type="ORF">SCF082_LOCUS51635</name>
</gene>
<dbReference type="InterPro" id="IPR050778">
    <property type="entry name" value="Cueball_EGF_LRP_Nidogen"/>
</dbReference>
<dbReference type="InterPro" id="IPR000033">
    <property type="entry name" value="LDLR_classB_rpt"/>
</dbReference>
<dbReference type="EMBL" id="CAXAMM010043673">
    <property type="protein sequence ID" value="CAK9111190.1"/>
    <property type="molecule type" value="Genomic_DNA"/>
</dbReference>
<evidence type="ECO:0000313" key="2">
    <source>
        <dbReference type="EMBL" id="CAK9111190.1"/>
    </source>
</evidence>